<evidence type="ECO:0000313" key="4">
    <source>
        <dbReference type="Proteomes" id="UP000000759"/>
    </source>
</evidence>
<dbReference type="PaxDb" id="2850-Phatr38651"/>
<dbReference type="HOGENOM" id="CLU_284770_0_0_1"/>
<evidence type="ECO:0000256" key="1">
    <source>
        <dbReference type="SAM" id="Coils"/>
    </source>
</evidence>
<accession>B7G6G4</accession>
<dbReference type="EMBL" id="CM000618">
    <property type="protein sequence ID" value="EEC45856.1"/>
    <property type="molecule type" value="Genomic_DNA"/>
</dbReference>
<dbReference type="Gene3D" id="1.10.287.1490">
    <property type="match status" value="1"/>
</dbReference>
<reference evidence="3 4" key="1">
    <citation type="journal article" date="2008" name="Nature">
        <title>The Phaeodactylum genome reveals the evolutionary history of diatom genomes.</title>
        <authorList>
            <person name="Bowler C."/>
            <person name="Allen A.E."/>
            <person name="Badger J.H."/>
            <person name="Grimwood J."/>
            <person name="Jabbari K."/>
            <person name="Kuo A."/>
            <person name="Maheswari U."/>
            <person name="Martens C."/>
            <person name="Maumus F."/>
            <person name="Otillar R.P."/>
            <person name="Rayko E."/>
            <person name="Salamov A."/>
            <person name="Vandepoele K."/>
            <person name="Beszteri B."/>
            <person name="Gruber A."/>
            <person name="Heijde M."/>
            <person name="Katinka M."/>
            <person name="Mock T."/>
            <person name="Valentin K."/>
            <person name="Verret F."/>
            <person name="Berges J.A."/>
            <person name="Brownlee C."/>
            <person name="Cadoret J.P."/>
            <person name="Chiovitti A."/>
            <person name="Choi C.J."/>
            <person name="Coesel S."/>
            <person name="De Martino A."/>
            <person name="Detter J.C."/>
            <person name="Durkin C."/>
            <person name="Falciatore A."/>
            <person name="Fournet J."/>
            <person name="Haruta M."/>
            <person name="Huysman M.J."/>
            <person name="Jenkins B.D."/>
            <person name="Jiroutova K."/>
            <person name="Jorgensen R.E."/>
            <person name="Joubert Y."/>
            <person name="Kaplan A."/>
            <person name="Kroger N."/>
            <person name="Kroth P.G."/>
            <person name="La Roche J."/>
            <person name="Lindquist E."/>
            <person name="Lommer M."/>
            <person name="Martin-Jezequel V."/>
            <person name="Lopez P.J."/>
            <person name="Lucas S."/>
            <person name="Mangogna M."/>
            <person name="McGinnis K."/>
            <person name="Medlin L.K."/>
            <person name="Montsant A."/>
            <person name="Oudot-Le Secq M.P."/>
            <person name="Napoli C."/>
            <person name="Obornik M."/>
            <person name="Parker M.S."/>
            <person name="Petit J.L."/>
            <person name="Porcel B.M."/>
            <person name="Poulsen N."/>
            <person name="Robison M."/>
            <person name="Rychlewski L."/>
            <person name="Rynearson T.A."/>
            <person name="Schmutz J."/>
            <person name="Shapiro H."/>
            <person name="Siaut M."/>
            <person name="Stanley M."/>
            <person name="Sussman M.R."/>
            <person name="Taylor A.R."/>
            <person name="Vardi A."/>
            <person name="von Dassow P."/>
            <person name="Vyverman W."/>
            <person name="Willis A."/>
            <person name="Wyrwicz L.S."/>
            <person name="Rokhsar D.S."/>
            <person name="Weissenbach J."/>
            <person name="Armbrust E.V."/>
            <person name="Green B.R."/>
            <person name="Van de Peer Y."/>
            <person name="Grigoriev I.V."/>
        </authorList>
    </citation>
    <scope>NUCLEOTIDE SEQUENCE [LARGE SCALE GENOMIC DNA]</scope>
    <source>
        <strain evidence="3 4">CCAP 1055/1</strain>
    </source>
</reference>
<sequence>MPLASSRHASQKRAEAVAAEKKERERRQRLSLPASIKSTTHVNEAKAKRRLSRRLSAHLTISSKENGAPNKKSNAASPESPRLGPTPYYKIVEERGGQKSPPLTRSHKKESRKDPTEFRGGGMVLNFSPPNQEENARRELARMDASERERARRIRQARKNGQLLVFSPSNRPIDLEDDRTTSKSSLDPSPSGQELNMDDNNSTAASAMTESHNMASIINEQMMNEMKGLKQDMQVLLQSKNSQSEEHLNKTALQKEQLRTEMMAEANRKLEKANESIQLEVKDLTMRLETEKSTYLVDTTRLQSQLDAAYSDSTKRVKSLETERDKLEAMLLTLQSEKLELVKCTTKLENEAAASVSKLHEAKDMLDALRQQNASEKESLLEDTRRLEQVNACLSREMDSVKKGRDRLEHTIAAYEKKIYDLEHCLLPESESRREDALHQLAEREEQILALQLELQKFEVEVAKLKSDIGKLRLDNEKERNSFQLLNEDSCKAYERMREEIGQKDSKIGELFKQLGDMQQQLDREICKSDELSDDLQKAKETMEKSSHELNSALKETVNRLEESEQEKVSLRIKLTDALEHIESAGAAKIEAESKTSETASALAELEEALKEERESAMLARTRAEEATSRAEQMEKETRERLLHVQELEKELKVTVEERDDAR</sequence>
<feature type="coiled-coil region" evidence="1">
    <location>
        <begin position="219"/>
        <end position="475"/>
    </location>
</feature>
<reference evidence="4" key="2">
    <citation type="submission" date="2008-08" db="EMBL/GenBank/DDBJ databases">
        <authorList>
            <consortium name="Diatom Consortium"/>
            <person name="Grigoriev I."/>
            <person name="Grimwood J."/>
            <person name="Kuo A."/>
            <person name="Otillar R.P."/>
            <person name="Salamov A."/>
            <person name="Detter J.C."/>
            <person name="Lindquist E."/>
            <person name="Shapiro H."/>
            <person name="Lucas S."/>
            <person name="Glavina del Rio T."/>
            <person name="Pitluck S."/>
            <person name="Rokhsar D."/>
            <person name="Bowler C."/>
        </authorList>
    </citation>
    <scope>GENOME REANNOTATION</scope>
    <source>
        <strain evidence="4">CCAP 1055/1</strain>
    </source>
</reference>
<dbReference type="KEGG" id="pti:PHATRDRAFT_38651"/>
<evidence type="ECO:0000256" key="2">
    <source>
        <dbReference type="SAM" id="MobiDB-lite"/>
    </source>
</evidence>
<keyword evidence="1" id="KW-0175">Coiled coil</keyword>
<organism evidence="3 4">
    <name type="scientific">Phaeodactylum tricornutum (strain CCAP 1055/1)</name>
    <dbReference type="NCBI Taxonomy" id="556484"/>
    <lineage>
        <taxon>Eukaryota</taxon>
        <taxon>Sar</taxon>
        <taxon>Stramenopiles</taxon>
        <taxon>Ochrophyta</taxon>
        <taxon>Bacillariophyta</taxon>
        <taxon>Bacillariophyceae</taxon>
        <taxon>Bacillariophycidae</taxon>
        <taxon>Naviculales</taxon>
        <taxon>Phaeodactylaceae</taxon>
        <taxon>Phaeodactylum</taxon>
    </lineage>
</organism>
<feature type="compositionally biased region" description="Basic and acidic residues" evidence="2">
    <location>
        <begin position="12"/>
        <end position="28"/>
    </location>
</feature>
<dbReference type="GeneID" id="7203543"/>
<gene>
    <name evidence="3" type="ORF">PHATRDRAFT_38651</name>
</gene>
<feature type="compositionally biased region" description="Polar residues" evidence="2">
    <location>
        <begin position="59"/>
        <end position="77"/>
    </location>
</feature>
<feature type="compositionally biased region" description="Basic residues" evidence="2">
    <location>
        <begin position="47"/>
        <end position="56"/>
    </location>
</feature>
<feature type="compositionally biased region" description="Basic and acidic residues" evidence="2">
    <location>
        <begin position="134"/>
        <end position="150"/>
    </location>
</feature>
<dbReference type="RefSeq" id="XP_002182569.1">
    <property type="nucleotide sequence ID" value="XM_002182533.1"/>
</dbReference>
<name>B7G6G4_PHATC</name>
<keyword evidence="4" id="KW-1185">Reference proteome</keyword>
<feature type="region of interest" description="Disordered" evidence="2">
    <location>
        <begin position="1"/>
        <end position="208"/>
    </location>
</feature>
<protein>
    <submittedName>
        <fullName evidence="3">Uncharacterized protein</fullName>
    </submittedName>
</protein>
<dbReference type="Proteomes" id="UP000000759">
    <property type="component" value="Chromosome 16"/>
</dbReference>
<dbReference type="STRING" id="556484.B7G6G4"/>
<dbReference type="InParanoid" id="B7G6G4"/>
<feature type="non-terminal residue" evidence="3">
    <location>
        <position position="663"/>
    </location>
</feature>
<proteinExistence type="predicted"/>
<evidence type="ECO:0000313" key="3">
    <source>
        <dbReference type="EMBL" id="EEC45856.1"/>
    </source>
</evidence>
<feature type="compositionally biased region" description="Polar residues" evidence="2">
    <location>
        <begin position="182"/>
        <end position="208"/>
    </location>
</feature>
<feature type="region of interest" description="Disordered" evidence="2">
    <location>
        <begin position="613"/>
        <end position="640"/>
    </location>
</feature>
<dbReference type="AlphaFoldDB" id="B7G6G4"/>